<protein>
    <recommendedName>
        <fullName evidence="10">Diadenylate cyclase</fullName>
        <shortName evidence="10">DAC</shortName>
        <ecNumber evidence="10">2.7.7.85</ecNumber>
    </recommendedName>
    <alternativeName>
        <fullName evidence="10">Cyclic-di-AMP synthase</fullName>
        <shortName evidence="10">c-di-AMP synthase</shortName>
    </alternativeName>
</protein>
<dbReference type="PIRSF" id="PIRSF004793">
    <property type="entry name" value="UCP004793"/>
    <property type="match status" value="1"/>
</dbReference>
<dbReference type="HAMAP" id="MF_01499">
    <property type="entry name" value="DacA"/>
    <property type="match status" value="1"/>
</dbReference>
<dbReference type="Pfam" id="PF19293">
    <property type="entry name" value="CdaA_N"/>
    <property type="match status" value="1"/>
</dbReference>
<keyword evidence="5 10" id="KW-0548">Nucleotidyltransferase</keyword>
<comment type="caution">
    <text evidence="12">The sequence shown here is derived from an EMBL/GenBank/DDBJ whole genome shotgun (WGS) entry which is preliminary data.</text>
</comment>
<dbReference type="EMBL" id="DXGF01000115">
    <property type="protein sequence ID" value="HIW83913.1"/>
    <property type="molecule type" value="Genomic_DNA"/>
</dbReference>
<dbReference type="NCBIfam" id="TIGR00159">
    <property type="entry name" value="diadenylate cyclase CdaA"/>
    <property type="match status" value="1"/>
</dbReference>
<sequence length="293" mass="33325">MERQISAFLERVSGFYFPEIRITDVLEVLILTFLIYQLIIWIKNTKAWMLLKGILILAVFILFAAIFQMNTILFLARNAVTVIATAAIVVFQPELRRGLEKLGEKRFLSSVIPLEVGKEDIRFSEDTVENIIDAAYNMGRVKTGALIVVEQAIRLTEYESTGIRMDCLVSMQVLMNIFEHNTPLHDGAIIIRGDRIVSATCYLPLSDNMGLSKDLGTRHRAAVGMSEVSDALVVVVSEETGMVSVAQGGQLQREVTREQLREKLEYIRNRKPETRRWASLWKGRHKHEDKTDE</sequence>
<keyword evidence="4 10" id="KW-0812">Transmembrane</keyword>
<evidence type="ECO:0000256" key="8">
    <source>
        <dbReference type="ARBA" id="ARBA00022989"/>
    </source>
</evidence>
<comment type="catalytic activity">
    <reaction evidence="1 10">
        <text>2 ATP = 3',3'-c-di-AMP + 2 diphosphate</text>
        <dbReference type="Rhea" id="RHEA:35655"/>
        <dbReference type="ChEBI" id="CHEBI:30616"/>
        <dbReference type="ChEBI" id="CHEBI:33019"/>
        <dbReference type="ChEBI" id="CHEBI:71500"/>
        <dbReference type="EC" id="2.7.7.85"/>
    </reaction>
</comment>
<feature type="transmembrane region" description="Helical" evidence="10">
    <location>
        <begin position="49"/>
        <end position="66"/>
    </location>
</feature>
<reference evidence="12" key="2">
    <citation type="submission" date="2021-04" db="EMBL/GenBank/DDBJ databases">
        <authorList>
            <person name="Gilroy R."/>
        </authorList>
    </citation>
    <scope>NUCLEOTIDE SEQUENCE</scope>
    <source>
        <strain evidence="12">ChiSxjej1B13-11762</strain>
    </source>
</reference>
<comment type="similarity">
    <text evidence="10">Belongs to the adenylate cyclase family. DacA/CdaA subfamily.</text>
</comment>
<evidence type="ECO:0000256" key="7">
    <source>
        <dbReference type="ARBA" id="ARBA00022840"/>
    </source>
</evidence>
<evidence type="ECO:0000313" key="12">
    <source>
        <dbReference type="EMBL" id="HIW83913.1"/>
    </source>
</evidence>
<feature type="transmembrane region" description="Helical" evidence="10">
    <location>
        <begin position="20"/>
        <end position="42"/>
    </location>
</feature>
<accession>A0A9D1R9B1</accession>
<reference evidence="12" key="1">
    <citation type="journal article" date="2021" name="PeerJ">
        <title>Extensive microbial diversity within the chicken gut microbiome revealed by metagenomics and culture.</title>
        <authorList>
            <person name="Gilroy R."/>
            <person name="Ravi A."/>
            <person name="Getino M."/>
            <person name="Pursley I."/>
            <person name="Horton D.L."/>
            <person name="Alikhan N.F."/>
            <person name="Baker D."/>
            <person name="Gharbi K."/>
            <person name="Hall N."/>
            <person name="Watson M."/>
            <person name="Adriaenssens E.M."/>
            <person name="Foster-Nyarko E."/>
            <person name="Jarju S."/>
            <person name="Secka A."/>
            <person name="Antonio M."/>
            <person name="Oren A."/>
            <person name="Chaudhuri R.R."/>
            <person name="La Ragione R."/>
            <person name="Hildebrand F."/>
            <person name="Pallen M.J."/>
        </authorList>
    </citation>
    <scope>NUCLEOTIDE SEQUENCE</scope>
    <source>
        <strain evidence="12">ChiSxjej1B13-11762</strain>
    </source>
</reference>
<evidence type="ECO:0000256" key="9">
    <source>
        <dbReference type="ARBA" id="ARBA00023136"/>
    </source>
</evidence>
<dbReference type="SUPFAM" id="SSF143597">
    <property type="entry name" value="YojJ-like"/>
    <property type="match status" value="1"/>
</dbReference>
<gene>
    <name evidence="12" type="primary">cdaA</name>
    <name evidence="10" type="synonym">dacA</name>
    <name evidence="12" type="ORF">H9873_06300</name>
</gene>
<dbReference type="EC" id="2.7.7.85" evidence="10"/>
<keyword evidence="7 10" id="KW-0067">ATP-binding</keyword>
<dbReference type="GO" id="GO:0005524">
    <property type="term" value="F:ATP binding"/>
    <property type="evidence" value="ECO:0007669"/>
    <property type="project" value="UniProtKB-UniRule"/>
</dbReference>
<keyword evidence="8 10" id="KW-1133">Transmembrane helix</keyword>
<dbReference type="PANTHER" id="PTHR34185:SF1">
    <property type="entry name" value="DIADENYLATE CYCLASE"/>
    <property type="match status" value="1"/>
</dbReference>
<dbReference type="Pfam" id="PF02457">
    <property type="entry name" value="DAC"/>
    <property type="match status" value="1"/>
</dbReference>
<keyword evidence="6 10" id="KW-0547">Nucleotide-binding</keyword>
<dbReference type="InterPro" id="IPR014046">
    <property type="entry name" value="C-di-AMP_synthase"/>
</dbReference>
<dbReference type="GO" id="GO:0006171">
    <property type="term" value="P:cAMP biosynthetic process"/>
    <property type="evidence" value="ECO:0007669"/>
    <property type="project" value="InterPro"/>
</dbReference>
<evidence type="ECO:0000259" key="11">
    <source>
        <dbReference type="PROSITE" id="PS51794"/>
    </source>
</evidence>
<evidence type="ECO:0000256" key="6">
    <source>
        <dbReference type="ARBA" id="ARBA00022741"/>
    </source>
</evidence>
<comment type="caution">
    <text evidence="10">Lacks conserved residue(s) required for the propagation of feature annotation.</text>
</comment>
<dbReference type="GO" id="GO:0004016">
    <property type="term" value="F:adenylate cyclase activity"/>
    <property type="evidence" value="ECO:0007669"/>
    <property type="project" value="UniProtKB-UniRule"/>
</dbReference>
<evidence type="ECO:0000256" key="1">
    <source>
        <dbReference type="ARBA" id="ARBA00000877"/>
    </source>
</evidence>
<comment type="subunit">
    <text evidence="10">Probably a homodimer.</text>
</comment>
<evidence type="ECO:0000256" key="5">
    <source>
        <dbReference type="ARBA" id="ARBA00022695"/>
    </source>
</evidence>
<dbReference type="Gene3D" id="3.40.1700.10">
    <property type="entry name" value="DNA integrity scanning protein, DisA, N-terminal domain"/>
    <property type="match status" value="1"/>
</dbReference>
<comment type="function">
    <text evidence="10">Catalyzes the condensation of 2 ATP molecules into cyclic di-AMP (c-di-AMP), a second messenger used to regulate differing processes in different bacteria.</text>
</comment>
<dbReference type="PANTHER" id="PTHR34185">
    <property type="entry name" value="DIADENYLATE CYCLASE"/>
    <property type="match status" value="1"/>
</dbReference>
<evidence type="ECO:0000256" key="3">
    <source>
        <dbReference type="ARBA" id="ARBA00022679"/>
    </source>
</evidence>
<evidence type="ECO:0000256" key="10">
    <source>
        <dbReference type="HAMAP-Rule" id="MF_01499"/>
    </source>
</evidence>
<keyword evidence="9 10" id="KW-0472">Membrane</keyword>
<name>A0A9D1R9B1_9FIRM</name>
<dbReference type="FunFam" id="3.40.1700.10:FF:000002">
    <property type="entry name" value="Diadenylate cyclase"/>
    <property type="match status" value="1"/>
</dbReference>
<organism evidence="12 13">
    <name type="scientific">Candidatus Dorea gallistercoris</name>
    <dbReference type="NCBI Taxonomy" id="2838542"/>
    <lineage>
        <taxon>Bacteria</taxon>
        <taxon>Bacillati</taxon>
        <taxon>Bacillota</taxon>
        <taxon>Clostridia</taxon>
        <taxon>Lachnospirales</taxon>
        <taxon>Lachnospiraceae</taxon>
        <taxon>Dorea</taxon>
    </lineage>
</organism>
<dbReference type="InterPro" id="IPR003390">
    <property type="entry name" value="DNA_integrity_scan_DisA_N"/>
</dbReference>
<dbReference type="Proteomes" id="UP000824263">
    <property type="component" value="Unassembled WGS sequence"/>
</dbReference>
<dbReference type="InterPro" id="IPR034701">
    <property type="entry name" value="CdaA"/>
</dbReference>
<dbReference type="InterPro" id="IPR050338">
    <property type="entry name" value="DisA"/>
</dbReference>
<evidence type="ECO:0000256" key="2">
    <source>
        <dbReference type="ARBA" id="ARBA00022475"/>
    </source>
</evidence>
<evidence type="ECO:0000256" key="4">
    <source>
        <dbReference type="ARBA" id="ARBA00022692"/>
    </source>
</evidence>
<dbReference type="InterPro" id="IPR045585">
    <property type="entry name" value="CdaA_N"/>
</dbReference>
<keyword evidence="2 10" id="KW-1003">Cell membrane</keyword>
<keyword evidence="3 10" id="KW-0808">Transferase</keyword>
<feature type="domain" description="DAC" evidence="11">
    <location>
        <begin position="92"/>
        <end position="257"/>
    </location>
</feature>
<dbReference type="GO" id="GO:0106408">
    <property type="term" value="F:diadenylate cyclase activity"/>
    <property type="evidence" value="ECO:0007669"/>
    <property type="project" value="UniProtKB-EC"/>
</dbReference>
<dbReference type="AlphaFoldDB" id="A0A9D1R9B1"/>
<proteinExistence type="inferred from homology"/>
<evidence type="ECO:0000313" key="13">
    <source>
        <dbReference type="Proteomes" id="UP000824263"/>
    </source>
</evidence>
<dbReference type="InterPro" id="IPR036888">
    <property type="entry name" value="DNA_integrity_DisA_N_sf"/>
</dbReference>
<dbReference type="PROSITE" id="PS51794">
    <property type="entry name" value="DAC"/>
    <property type="match status" value="1"/>
</dbReference>